<accession>A0ABU2ZEV3</accession>
<dbReference type="EMBL" id="JAVRHS010000001">
    <property type="protein sequence ID" value="MDT0575126.1"/>
    <property type="molecule type" value="Genomic_DNA"/>
</dbReference>
<evidence type="ECO:0000256" key="1">
    <source>
        <dbReference type="ARBA" id="ARBA00022729"/>
    </source>
</evidence>
<comment type="caution">
    <text evidence="5">The sequence shown here is derived from an EMBL/GenBank/DDBJ whole genome shotgun (WGS) entry which is preliminary data.</text>
</comment>
<dbReference type="Proteomes" id="UP001259803">
    <property type="component" value="Unassembled WGS sequence"/>
</dbReference>
<organism evidence="5 6">
    <name type="scientific">Croceicoccus esteveae</name>
    <dbReference type="NCBI Taxonomy" id="3075597"/>
    <lineage>
        <taxon>Bacteria</taxon>
        <taxon>Pseudomonadati</taxon>
        <taxon>Pseudomonadota</taxon>
        <taxon>Alphaproteobacteria</taxon>
        <taxon>Sphingomonadales</taxon>
        <taxon>Erythrobacteraceae</taxon>
        <taxon>Croceicoccus</taxon>
    </lineage>
</organism>
<keyword evidence="2" id="KW-0472">Membrane</keyword>
<reference evidence="5 6" key="1">
    <citation type="submission" date="2023-09" db="EMBL/GenBank/DDBJ databases">
        <authorList>
            <person name="Rey-Velasco X."/>
        </authorList>
    </citation>
    <scope>NUCLEOTIDE SEQUENCE [LARGE SCALE GENOMIC DNA]</scope>
    <source>
        <strain evidence="5 6">F390</strain>
    </source>
</reference>
<dbReference type="Gene3D" id="3.30.1450.10">
    <property type="match status" value="1"/>
</dbReference>
<dbReference type="InterPro" id="IPR037873">
    <property type="entry name" value="BamE-like"/>
</dbReference>
<sequence>MMNPTKVVNARRSAAPGLSLSARLCFLLAAASLIAGCTSIKDQRGYISDAALSRSIQPGIDNIRSVENTLGRPTFTSQFGEPVWYYVSSATERELLGGSDIVDNEVMRIYFDAAGNVAEVNTTGMELVSNIDPNGKTTPTLGKDRSFLEDLFGNIGSVGAGGLGGAAGLPGN</sequence>
<feature type="domain" description="Outer membrane protein assembly factor BamE" evidence="4">
    <location>
        <begin position="45"/>
        <end position="118"/>
    </location>
</feature>
<keyword evidence="1 3" id="KW-0732">Signal</keyword>
<feature type="chain" id="PRO_5045253205" evidence="3">
    <location>
        <begin position="36"/>
        <end position="172"/>
    </location>
</feature>
<feature type="signal peptide" evidence="3">
    <location>
        <begin position="1"/>
        <end position="35"/>
    </location>
</feature>
<evidence type="ECO:0000256" key="3">
    <source>
        <dbReference type="SAM" id="SignalP"/>
    </source>
</evidence>
<evidence type="ECO:0000256" key="2">
    <source>
        <dbReference type="ARBA" id="ARBA00023136"/>
    </source>
</evidence>
<dbReference type="Pfam" id="PF04355">
    <property type="entry name" value="BamE"/>
    <property type="match status" value="1"/>
</dbReference>
<name>A0ABU2ZEV3_9SPHN</name>
<keyword evidence="6" id="KW-1185">Reference proteome</keyword>
<protein>
    <submittedName>
        <fullName evidence="5">Outer membrane protein assembly factor BamE</fullName>
    </submittedName>
</protein>
<evidence type="ECO:0000259" key="4">
    <source>
        <dbReference type="Pfam" id="PF04355"/>
    </source>
</evidence>
<evidence type="ECO:0000313" key="6">
    <source>
        <dbReference type="Proteomes" id="UP001259803"/>
    </source>
</evidence>
<evidence type="ECO:0000313" key="5">
    <source>
        <dbReference type="EMBL" id="MDT0575126.1"/>
    </source>
</evidence>
<proteinExistence type="predicted"/>
<gene>
    <name evidence="5" type="primary">bamE</name>
    <name evidence="5" type="ORF">RM533_02870</name>
</gene>
<dbReference type="InterPro" id="IPR007450">
    <property type="entry name" value="BamE_dom"/>
</dbReference>
<dbReference type="RefSeq" id="WP_311339665.1">
    <property type="nucleotide sequence ID" value="NZ_JAVRHS010000001.1"/>
</dbReference>